<name>A0ABY5W9W2_9ACTN</name>
<keyword evidence="5" id="KW-1185">Reference proteome</keyword>
<evidence type="ECO:0000259" key="3">
    <source>
        <dbReference type="Pfam" id="PF01494"/>
    </source>
</evidence>
<evidence type="ECO:0000256" key="1">
    <source>
        <dbReference type="ARBA" id="ARBA00023002"/>
    </source>
</evidence>
<evidence type="ECO:0000313" key="4">
    <source>
        <dbReference type="EMBL" id="UWP86091.1"/>
    </source>
</evidence>
<dbReference type="PANTHER" id="PTHR13789:SF309">
    <property type="entry name" value="PUTATIVE (AFU_ORTHOLOGUE AFUA_6G14510)-RELATED"/>
    <property type="match status" value="1"/>
</dbReference>
<dbReference type="EMBL" id="CP073720">
    <property type="protein sequence ID" value="UWP86091.1"/>
    <property type="molecule type" value="Genomic_DNA"/>
</dbReference>
<dbReference type="InterPro" id="IPR036188">
    <property type="entry name" value="FAD/NAD-bd_sf"/>
</dbReference>
<keyword evidence="2 4" id="KW-0503">Monooxygenase</keyword>
<dbReference type="Gene3D" id="3.50.50.60">
    <property type="entry name" value="FAD/NAD(P)-binding domain"/>
    <property type="match status" value="1"/>
</dbReference>
<gene>
    <name evidence="4" type="ORF">Dfulv_18340</name>
</gene>
<dbReference type="InterPro" id="IPR050493">
    <property type="entry name" value="FAD-dep_Monooxygenase_BioMet"/>
</dbReference>
<evidence type="ECO:0000256" key="2">
    <source>
        <dbReference type="ARBA" id="ARBA00023033"/>
    </source>
</evidence>
<dbReference type="PANTHER" id="PTHR13789">
    <property type="entry name" value="MONOOXYGENASE"/>
    <property type="match status" value="1"/>
</dbReference>
<evidence type="ECO:0000313" key="5">
    <source>
        <dbReference type="Proteomes" id="UP001059617"/>
    </source>
</evidence>
<reference evidence="4" key="1">
    <citation type="submission" date="2021-04" db="EMBL/GenBank/DDBJ databases">
        <authorList>
            <person name="Hartkoorn R.C."/>
            <person name="Beaudoing E."/>
            <person name="Hot D."/>
        </authorList>
    </citation>
    <scope>NUCLEOTIDE SEQUENCE</scope>
    <source>
        <strain evidence="4">NRRL B-16292</strain>
    </source>
</reference>
<dbReference type="GO" id="GO:0004497">
    <property type="term" value="F:monooxygenase activity"/>
    <property type="evidence" value="ECO:0007669"/>
    <property type="project" value="UniProtKB-KW"/>
</dbReference>
<dbReference type="Pfam" id="PF01494">
    <property type="entry name" value="FAD_binding_3"/>
    <property type="match status" value="1"/>
</dbReference>
<feature type="domain" description="FAD-binding" evidence="3">
    <location>
        <begin position="2"/>
        <end position="344"/>
    </location>
</feature>
<accession>A0ABY5W9W2</accession>
<dbReference type="PRINTS" id="PR00420">
    <property type="entry name" value="RNGMNOXGNASE"/>
</dbReference>
<dbReference type="Proteomes" id="UP001059617">
    <property type="component" value="Chromosome"/>
</dbReference>
<proteinExistence type="predicted"/>
<dbReference type="RefSeq" id="WP_259865001.1">
    <property type="nucleotide sequence ID" value="NZ_BAAAST010000133.1"/>
</dbReference>
<keyword evidence="1" id="KW-0560">Oxidoreductase</keyword>
<organism evidence="4 5">
    <name type="scientific">Dactylosporangium fulvum</name>
    <dbReference type="NCBI Taxonomy" id="53359"/>
    <lineage>
        <taxon>Bacteria</taxon>
        <taxon>Bacillati</taxon>
        <taxon>Actinomycetota</taxon>
        <taxon>Actinomycetes</taxon>
        <taxon>Micromonosporales</taxon>
        <taxon>Micromonosporaceae</taxon>
        <taxon>Dactylosporangium</taxon>
    </lineage>
</organism>
<dbReference type="InterPro" id="IPR002938">
    <property type="entry name" value="FAD-bd"/>
</dbReference>
<sequence>MKAIIVGGGIAGPATAVGLQRAGLSPVVYDAQPADVPVAQARGTYLTVAVNGVSALRALGIDGEVLAGGFPTRDITFFLGDGTPMSTVSVGGERPDGTVTHTLKRAALSQNLRQVLDERGIPLVTGRRLVGIRQVGDAVTADFDDGSVVSGDILVGADGVHSTVRALIDPDNPVARYSGLLNVGGFTREAAIPLRPGTYHMVFGKRSFCGYTVSPSGEVWWFANPRSRRHLSHAGLAAVSGDEWRRRLSRLFAVDATPAAEIIRATAVIAASNAYDLPPVPTWWRGRVVLVGDAAHAASPAAGQGASMAFEDAVTLAKCLRDEPGPEAAFALFERVRRDRVQRVVAQGDRSSRFKSVRGIARIVRDRKLPAILRGHAEGGAHSLAWIHRYSVDWASPATVPAD</sequence>
<dbReference type="SUPFAM" id="SSF51905">
    <property type="entry name" value="FAD/NAD(P)-binding domain"/>
    <property type="match status" value="1"/>
</dbReference>
<protein>
    <submittedName>
        <fullName evidence="4">FAD-dependent monooxygenase</fullName>
    </submittedName>
</protein>
<reference evidence="4" key="2">
    <citation type="submission" date="2022-09" db="EMBL/GenBank/DDBJ databases">
        <title>Biosynthetic gene clusters of Dactylosporangioum fulvum.</title>
        <authorList>
            <person name="Caradec T."/>
        </authorList>
    </citation>
    <scope>NUCLEOTIDE SEQUENCE</scope>
    <source>
        <strain evidence="4">NRRL B-16292</strain>
    </source>
</reference>